<dbReference type="EMBL" id="LKCN02000021">
    <property type="protein sequence ID" value="RCI08151.1"/>
    <property type="molecule type" value="Genomic_DNA"/>
</dbReference>
<dbReference type="InterPro" id="IPR006966">
    <property type="entry name" value="Peroxin-3"/>
</dbReference>
<dbReference type="OrthoDB" id="45930at2759"/>
<feature type="transmembrane region" description="Helical" evidence="2">
    <location>
        <begin position="171"/>
        <end position="192"/>
    </location>
</feature>
<comment type="caution">
    <text evidence="3">The sequence shown here is derived from an EMBL/GenBank/DDBJ whole genome shotgun (WGS) entry which is preliminary data.</text>
</comment>
<dbReference type="PANTHER" id="PTHR28080:SF1">
    <property type="entry name" value="PEROXISOMAL BIOGENESIS FACTOR 3"/>
    <property type="match status" value="1"/>
</dbReference>
<keyword evidence="2" id="KW-0472">Membrane</keyword>
<gene>
    <name evidence="3" type="ORF">L249_6220</name>
</gene>
<dbReference type="Pfam" id="PF04882">
    <property type="entry name" value="Peroxin-3"/>
    <property type="match status" value="1"/>
</dbReference>
<evidence type="ECO:0008006" key="5">
    <source>
        <dbReference type="Google" id="ProtNLM"/>
    </source>
</evidence>
<keyword evidence="2" id="KW-1133">Transmembrane helix</keyword>
<evidence type="ECO:0000256" key="2">
    <source>
        <dbReference type="SAM" id="Phobius"/>
    </source>
</evidence>
<feature type="region of interest" description="Disordered" evidence="1">
    <location>
        <begin position="123"/>
        <end position="161"/>
    </location>
</feature>
<feature type="compositionally biased region" description="Low complexity" evidence="1">
    <location>
        <begin position="138"/>
        <end position="159"/>
    </location>
</feature>
<evidence type="ECO:0000313" key="3">
    <source>
        <dbReference type="EMBL" id="RCI08151.1"/>
    </source>
</evidence>
<keyword evidence="2" id="KW-0812">Transmembrane</keyword>
<dbReference type="GO" id="GO:0030674">
    <property type="term" value="F:protein-macromolecule adaptor activity"/>
    <property type="evidence" value="ECO:0007669"/>
    <property type="project" value="TreeGrafter"/>
</dbReference>
<dbReference type="AlphaFoldDB" id="A0A367L156"/>
<organism evidence="3 4">
    <name type="scientific">Ophiocordyceps polyrhachis-furcata BCC 54312</name>
    <dbReference type="NCBI Taxonomy" id="1330021"/>
    <lineage>
        <taxon>Eukaryota</taxon>
        <taxon>Fungi</taxon>
        <taxon>Dikarya</taxon>
        <taxon>Ascomycota</taxon>
        <taxon>Pezizomycotina</taxon>
        <taxon>Sordariomycetes</taxon>
        <taxon>Hypocreomycetidae</taxon>
        <taxon>Hypocreales</taxon>
        <taxon>Ophiocordycipitaceae</taxon>
        <taxon>Ophiocordyceps</taxon>
    </lineage>
</organism>
<reference evidence="3 4" key="1">
    <citation type="journal article" date="2015" name="BMC Genomics">
        <title>Insights from the genome of Ophiocordyceps polyrhachis-furcata to pathogenicity and host specificity in insect fungi.</title>
        <authorList>
            <person name="Wichadakul D."/>
            <person name="Kobmoo N."/>
            <person name="Ingsriswang S."/>
            <person name="Tangphatsornruang S."/>
            <person name="Chantasingh D."/>
            <person name="Luangsa-ard J.J."/>
            <person name="Eurwilaichitr L."/>
        </authorList>
    </citation>
    <scope>NUCLEOTIDE SEQUENCE [LARGE SCALE GENOMIC DNA]</scope>
    <source>
        <strain evidence="3 4">BCC 54312</strain>
    </source>
</reference>
<sequence>MFSAARRWLRNNRTPIAVGVGVVGAGYFVAQYVISKINDARERMGSERIAKENLRRRFEQNQEDCTFTVLALLPSVTANILSVLNTEQITYEIQQMKSSARGVAKSDSAAAAPPSIADTTLTEEDGKSLHSDSGVHVSQIATSSSPSPFSASADQSSSPTRKTKRQLWDDLAISAVTRAFTLIYTLALLVMLTRIQLNLLGRRSYLSSVVSLATGAQHAPISLENKDDDKPDEYGCDFDTNRKYLTFSWWLLNRGWIQLMRRVETAVRTVFGRLSPRDLVTFQKFGELTMDVRRLVEGATPEDRRRGDWLTLVLPGPEHETEVMRESGILEDYGGGASQSPASSAALRRLLDETADLVESPAFAHVLTLVLDAAFSLLVDGKLAAQGFDMAGQEQLSKAVLLPKILSVLTRQAHVIGNGIPNDYLQEMEKVRDLEAFAAVVYSSNWENEMRDDDFHSAAPPAALASRRSDREDEQSIVIVDPESSFESAWGRATGKQ</sequence>
<feature type="compositionally biased region" description="Low complexity" evidence="1">
    <location>
        <begin position="457"/>
        <end position="466"/>
    </location>
</feature>
<dbReference type="GO" id="GO:0045046">
    <property type="term" value="P:protein import into peroxisome membrane"/>
    <property type="evidence" value="ECO:0007669"/>
    <property type="project" value="TreeGrafter"/>
</dbReference>
<dbReference type="GO" id="GO:0005778">
    <property type="term" value="C:peroxisomal membrane"/>
    <property type="evidence" value="ECO:0007669"/>
    <property type="project" value="InterPro"/>
</dbReference>
<name>A0A367L156_9HYPO</name>
<protein>
    <recommendedName>
        <fullName evidence="5">Peroxin-3</fullName>
    </recommendedName>
</protein>
<dbReference type="Proteomes" id="UP000253664">
    <property type="component" value="Unassembled WGS sequence"/>
</dbReference>
<dbReference type="PANTHER" id="PTHR28080">
    <property type="entry name" value="PEROXISOMAL BIOGENESIS FACTOR 3"/>
    <property type="match status" value="1"/>
</dbReference>
<proteinExistence type="predicted"/>
<feature type="transmembrane region" description="Helical" evidence="2">
    <location>
        <begin position="16"/>
        <end position="34"/>
    </location>
</feature>
<evidence type="ECO:0000313" key="4">
    <source>
        <dbReference type="Proteomes" id="UP000253664"/>
    </source>
</evidence>
<dbReference type="STRING" id="1330021.A0A367L156"/>
<feature type="region of interest" description="Disordered" evidence="1">
    <location>
        <begin position="452"/>
        <end position="482"/>
    </location>
</feature>
<accession>A0A367L156</accession>
<evidence type="ECO:0000256" key="1">
    <source>
        <dbReference type="SAM" id="MobiDB-lite"/>
    </source>
</evidence>
<keyword evidence="4" id="KW-1185">Reference proteome</keyword>